<feature type="region of interest" description="Disordered" evidence="1">
    <location>
        <begin position="1"/>
        <end position="34"/>
    </location>
</feature>
<gene>
    <name evidence="2" type="ORF">SISSUDRAFT_1044093</name>
</gene>
<evidence type="ECO:0000256" key="1">
    <source>
        <dbReference type="SAM" id="MobiDB-lite"/>
    </source>
</evidence>
<accession>A0A166FEC1</accession>
<evidence type="ECO:0000313" key="2">
    <source>
        <dbReference type="EMBL" id="KZT40571.1"/>
    </source>
</evidence>
<name>A0A166FEC1_9AGAM</name>
<protein>
    <submittedName>
        <fullName evidence="2">Uncharacterized protein</fullName>
    </submittedName>
</protein>
<keyword evidence="3" id="KW-1185">Reference proteome</keyword>
<proteinExistence type="predicted"/>
<reference evidence="2 3" key="1">
    <citation type="journal article" date="2016" name="Mol. Biol. Evol.">
        <title>Comparative Genomics of Early-Diverging Mushroom-Forming Fungi Provides Insights into the Origins of Lignocellulose Decay Capabilities.</title>
        <authorList>
            <person name="Nagy L.G."/>
            <person name="Riley R."/>
            <person name="Tritt A."/>
            <person name="Adam C."/>
            <person name="Daum C."/>
            <person name="Floudas D."/>
            <person name="Sun H."/>
            <person name="Yadav J.S."/>
            <person name="Pangilinan J."/>
            <person name="Larsson K.H."/>
            <person name="Matsuura K."/>
            <person name="Barry K."/>
            <person name="Labutti K."/>
            <person name="Kuo R."/>
            <person name="Ohm R.A."/>
            <person name="Bhattacharya S.S."/>
            <person name="Shirouzu T."/>
            <person name="Yoshinaga Y."/>
            <person name="Martin F.M."/>
            <person name="Grigoriev I.V."/>
            <person name="Hibbett D.S."/>
        </authorList>
    </citation>
    <scope>NUCLEOTIDE SEQUENCE [LARGE SCALE GENOMIC DNA]</scope>
    <source>
        <strain evidence="2 3">HHB10207 ss-3</strain>
    </source>
</reference>
<organism evidence="2 3">
    <name type="scientific">Sistotremastrum suecicum HHB10207 ss-3</name>
    <dbReference type="NCBI Taxonomy" id="1314776"/>
    <lineage>
        <taxon>Eukaryota</taxon>
        <taxon>Fungi</taxon>
        <taxon>Dikarya</taxon>
        <taxon>Basidiomycota</taxon>
        <taxon>Agaricomycotina</taxon>
        <taxon>Agaricomycetes</taxon>
        <taxon>Sistotremastrales</taxon>
        <taxon>Sistotremastraceae</taxon>
        <taxon>Sistotremastrum</taxon>
    </lineage>
</organism>
<dbReference type="EMBL" id="KV428031">
    <property type="protein sequence ID" value="KZT40571.1"/>
    <property type="molecule type" value="Genomic_DNA"/>
</dbReference>
<dbReference type="Proteomes" id="UP000076798">
    <property type="component" value="Unassembled WGS sequence"/>
</dbReference>
<dbReference type="AlphaFoldDB" id="A0A166FEC1"/>
<sequence length="88" mass="10211">MLYEGTETLTTWSSRAAARQEPEKKSGRSLKGSVGEGEISDVFQNLAKPLKVSRNSRALASQIVVRRWSSQRKWTQVEDYRRQREREK</sequence>
<evidence type="ECO:0000313" key="3">
    <source>
        <dbReference type="Proteomes" id="UP000076798"/>
    </source>
</evidence>